<keyword evidence="1" id="KW-0732">Signal</keyword>
<dbReference type="InterPro" id="IPR007372">
    <property type="entry name" value="Lipid/polyisoprenoid-bd_YceI"/>
</dbReference>
<dbReference type="SUPFAM" id="SSF101874">
    <property type="entry name" value="YceI-like"/>
    <property type="match status" value="1"/>
</dbReference>
<sequence length="214" mass="23529">MGRRLPQMLSWTGLLTSFALAWSTGVLAAKTPENYALDPVHTRVAFQVSHAGFSNPVGSFSGSHGHLAFDAEDWSTATVDVTVPVTSLNLGDADWQKRILDRTFFDAKKFPEAHFVSTRVEKTGDHTGQVHGELTLHGITRPVTLAVTLNALKRHPLTLRRTVGFSATATIHRKDFGMDAWPNVVGDEIRLIIEAEAIRSDRRADDQEPAHADP</sequence>
<gene>
    <name evidence="3" type="ORF">N789_09225</name>
</gene>
<dbReference type="Pfam" id="PF04264">
    <property type="entry name" value="YceI"/>
    <property type="match status" value="1"/>
</dbReference>
<dbReference type="AlphaFoldDB" id="A0A091AVM6"/>
<organism evidence="3 4">
    <name type="scientific">Arenimonas oryziterrae DSM 21050 = YC6267</name>
    <dbReference type="NCBI Taxonomy" id="1121015"/>
    <lineage>
        <taxon>Bacteria</taxon>
        <taxon>Pseudomonadati</taxon>
        <taxon>Pseudomonadota</taxon>
        <taxon>Gammaproteobacteria</taxon>
        <taxon>Lysobacterales</taxon>
        <taxon>Lysobacteraceae</taxon>
        <taxon>Arenimonas</taxon>
    </lineage>
</organism>
<dbReference type="SMART" id="SM00867">
    <property type="entry name" value="YceI"/>
    <property type="match status" value="1"/>
</dbReference>
<dbReference type="PATRIC" id="fig|1121015.4.peg.1334"/>
<dbReference type="InterPro" id="IPR036761">
    <property type="entry name" value="TTHA0802/YceI-like_sf"/>
</dbReference>
<dbReference type="PANTHER" id="PTHR34406">
    <property type="entry name" value="PROTEIN YCEI"/>
    <property type="match status" value="1"/>
</dbReference>
<keyword evidence="4" id="KW-1185">Reference proteome</keyword>
<dbReference type="EMBL" id="AVCI01000005">
    <property type="protein sequence ID" value="KFN43446.1"/>
    <property type="molecule type" value="Genomic_DNA"/>
</dbReference>
<feature type="chain" id="PRO_5001869098" description="Lipid/polyisoprenoid-binding YceI-like domain-containing protein" evidence="1">
    <location>
        <begin position="29"/>
        <end position="214"/>
    </location>
</feature>
<dbReference type="PANTHER" id="PTHR34406:SF1">
    <property type="entry name" value="PROTEIN YCEI"/>
    <property type="match status" value="1"/>
</dbReference>
<evidence type="ECO:0000313" key="4">
    <source>
        <dbReference type="Proteomes" id="UP000029385"/>
    </source>
</evidence>
<comment type="caution">
    <text evidence="3">The sequence shown here is derived from an EMBL/GenBank/DDBJ whole genome shotgun (WGS) entry which is preliminary data.</text>
</comment>
<feature type="signal peptide" evidence="1">
    <location>
        <begin position="1"/>
        <end position="28"/>
    </location>
</feature>
<reference evidence="3 4" key="1">
    <citation type="submission" date="2013-09" db="EMBL/GenBank/DDBJ databases">
        <title>Genome sequencing of Arenimonas oryziterrae.</title>
        <authorList>
            <person name="Chen F."/>
            <person name="Wang G."/>
        </authorList>
    </citation>
    <scope>NUCLEOTIDE SEQUENCE [LARGE SCALE GENOMIC DNA]</scope>
    <source>
        <strain evidence="3 4">YC6267</strain>
    </source>
</reference>
<accession>A0A091AVM6</accession>
<dbReference type="eggNOG" id="COG2353">
    <property type="taxonomic scope" value="Bacteria"/>
</dbReference>
<evidence type="ECO:0000259" key="2">
    <source>
        <dbReference type="SMART" id="SM00867"/>
    </source>
</evidence>
<name>A0A091AVM6_9GAMM</name>
<feature type="domain" description="Lipid/polyisoprenoid-binding YceI-like" evidence="2">
    <location>
        <begin position="34"/>
        <end position="198"/>
    </location>
</feature>
<dbReference type="STRING" id="1121015.GCA_000420545_00658"/>
<dbReference type="Proteomes" id="UP000029385">
    <property type="component" value="Unassembled WGS sequence"/>
</dbReference>
<protein>
    <recommendedName>
        <fullName evidence="2">Lipid/polyisoprenoid-binding YceI-like domain-containing protein</fullName>
    </recommendedName>
</protein>
<evidence type="ECO:0000256" key="1">
    <source>
        <dbReference type="SAM" id="SignalP"/>
    </source>
</evidence>
<proteinExistence type="predicted"/>
<dbReference type="Gene3D" id="2.40.128.110">
    <property type="entry name" value="Lipid/polyisoprenoid-binding, YceI-like"/>
    <property type="match status" value="1"/>
</dbReference>
<evidence type="ECO:0000313" key="3">
    <source>
        <dbReference type="EMBL" id="KFN43446.1"/>
    </source>
</evidence>